<keyword evidence="1" id="KW-0732">Signal</keyword>
<organism evidence="2 3">
    <name type="scientific">Botrytis galanthina</name>
    <dbReference type="NCBI Taxonomy" id="278940"/>
    <lineage>
        <taxon>Eukaryota</taxon>
        <taxon>Fungi</taxon>
        <taxon>Dikarya</taxon>
        <taxon>Ascomycota</taxon>
        <taxon>Pezizomycotina</taxon>
        <taxon>Leotiomycetes</taxon>
        <taxon>Helotiales</taxon>
        <taxon>Sclerotiniaceae</taxon>
        <taxon>Botrytis</taxon>
    </lineage>
</organism>
<dbReference type="Proteomes" id="UP000308671">
    <property type="component" value="Unassembled WGS sequence"/>
</dbReference>
<protein>
    <submittedName>
        <fullName evidence="2">Uncharacterized protein</fullName>
    </submittedName>
</protein>
<name>A0A4S8QXM2_9HELO</name>
<evidence type="ECO:0000256" key="1">
    <source>
        <dbReference type="SAM" id="SignalP"/>
    </source>
</evidence>
<dbReference type="AlphaFoldDB" id="A0A4S8QXM2"/>
<sequence length="141" mass="15456">MIFSSVHISVIFQLFLIFTLITLASAKEKSTTKTTQKAKPTKDNPLKSCVYQTPAGFSDDPIATKSKYTVTVTAGTTISTPVYDGCCFLENPPKECLPEKCEGACTVKPKAGKKSSAHRSVESSEMLWESRFLAAMMLFLM</sequence>
<evidence type="ECO:0000313" key="2">
    <source>
        <dbReference type="EMBL" id="THV50147.1"/>
    </source>
</evidence>
<reference evidence="2 3" key="1">
    <citation type="submission" date="2017-12" db="EMBL/GenBank/DDBJ databases">
        <title>Comparative genomics of Botrytis spp.</title>
        <authorList>
            <person name="Valero-Jimenez C.A."/>
            <person name="Tapia P."/>
            <person name="Veloso J."/>
            <person name="Silva-Moreno E."/>
            <person name="Staats M."/>
            <person name="Valdes J.H."/>
            <person name="Van Kan J.A.L."/>
        </authorList>
    </citation>
    <scope>NUCLEOTIDE SEQUENCE [LARGE SCALE GENOMIC DNA]</scope>
    <source>
        <strain evidence="2 3">MUCL435</strain>
    </source>
</reference>
<dbReference type="OrthoDB" id="3552265at2759"/>
<evidence type="ECO:0000313" key="3">
    <source>
        <dbReference type="Proteomes" id="UP000308671"/>
    </source>
</evidence>
<keyword evidence="3" id="KW-1185">Reference proteome</keyword>
<feature type="signal peptide" evidence="1">
    <location>
        <begin position="1"/>
        <end position="26"/>
    </location>
</feature>
<proteinExistence type="predicted"/>
<feature type="chain" id="PRO_5020944738" evidence="1">
    <location>
        <begin position="27"/>
        <end position="141"/>
    </location>
</feature>
<comment type="caution">
    <text evidence="2">The sequence shown here is derived from an EMBL/GenBank/DDBJ whole genome shotgun (WGS) entry which is preliminary data.</text>
</comment>
<gene>
    <name evidence="2" type="ORF">BGAL_0163g00150</name>
</gene>
<accession>A0A4S8QXM2</accession>
<dbReference type="EMBL" id="PQXL01000163">
    <property type="protein sequence ID" value="THV50147.1"/>
    <property type="molecule type" value="Genomic_DNA"/>
</dbReference>